<keyword evidence="3" id="KW-1185">Reference proteome</keyword>
<dbReference type="PANTHER" id="PTHR35850:SF1">
    <property type="entry name" value="TYPE VI SECRETION SYSTEM SHEATH PROTEIN TSSB1"/>
    <property type="match status" value="1"/>
</dbReference>
<comment type="caution">
    <text evidence="2">The sequence shown here is derived from an EMBL/GenBank/DDBJ whole genome shotgun (WGS) entry which is preliminary data.</text>
</comment>
<feature type="compositionally biased region" description="Polar residues" evidence="1">
    <location>
        <begin position="160"/>
        <end position="169"/>
    </location>
</feature>
<protein>
    <submittedName>
        <fullName evidence="2">Type VI secretion system contractile sheath small subunit</fullName>
    </submittedName>
</protein>
<evidence type="ECO:0000313" key="3">
    <source>
        <dbReference type="Proteomes" id="UP001597400"/>
    </source>
</evidence>
<dbReference type="Pfam" id="PF05591">
    <property type="entry name" value="T6SS_VipA"/>
    <property type="match status" value="1"/>
</dbReference>
<gene>
    <name evidence="2" type="primary">tssB</name>
    <name evidence="2" type="ORF">ACFSGX_12010</name>
</gene>
<dbReference type="PANTHER" id="PTHR35850">
    <property type="entry name" value="CYTOPLASMIC PROTEIN-RELATED"/>
    <property type="match status" value="1"/>
</dbReference>
<organism evidence="2 3">
    <name type="scientific">Sphingomonas arantia</name>
    <dbReference type="NCBI Taxonomy" id="1460676"/>
    <lineage>
        <taxon>Bacteria</taxon>
        <taxon>Pseudomonadati</taxon>
        <taxon>Pseudomonadota</taxon>
        <taxon>Alphaproteobacteria</taxon>
        <taxon>Sphingomonadales</taxon>
        <taxon>Sphingomonadaceae</taxon>
        <taxon>Sphingomonas</taxon>
    </lineage>
</organism>
<dbReference type="InterPro" id="IPR008312">
    <property type="entry name" value="T6SS_TssB1"/>
</dbReference>
<evidence type="ECO:0000313" key="2">
    <source>
        <dbReference type="EMBL" id="MFD1951489.1"/>
    </source>
</evidence>
<dbReference type="NCBIfam" id="TIGR03358">
    <property type="entry name" value="VI_chp_5"/>
    <property type="match status" value="1"/>
</dbReference>
<dbReference type="EMBL" id="JBHUGS010000003">
    <property type="protein sequence ID" value="MFD1951489.1"/>
    <property type="molecule type" value="Genomic_DNA"/>
</dbReference>
<name>A0ABW4U0D4_9SPHN</name>
<evidence type="ECO:0000256" key="1">
    <source>
        <dbReference type="SAM" id="MobiDB-lite"/>
    </source>
</evidence>
<reference evidence="3" key="1">
    <citation type="journal article" date="2019" name="Int. J. Syst. Evol. Microbiol.">
        <title>The Global Catalogue of Microorganisms (GCM) 10K type strain sequencing project: providing services to taxonomists for standard genome sequencing and annotation.</title>
        <authorList>
            <consortium name="The Broad Institute Genomics Platform"/>
            <consortium name="The Broad Institute Genome Sequencing Center for Infectious Disease"/>
            <person name="Wu L."/>
            <person name="Ma J."/>
        </authorList>
    </citation>
    <scope>NUCLEOTIDE SEQUENCE [LARGE SCALE GENOMIC DNA]</scope>
    <source>
        <strain evidence="3">CGMCC 1.12702</strain>
    </source>
</reference>
<proteinExistence type="predicted"/>
<dbReference type="PIRSF" id="PIRSF028301">
    <property type="entry name" value="UCP028301"/>
    <property type="match status" value="1"/>
</dbReference>
<dbReference type="Proteomes" id="UP001597400">
    <property type="component" value="Unassembled WGS sequence"/>
</dbReference>
<sequence>MVSAKGGQRFIKENRAPRVHIEYEVETYGSRQKIELPFVMGVMSDLSGKSLIEKKPHADRDFLEFDMDNFEERMERIAPRAAFAVENTLTGDGRMGLDLTFKSLEDFNPGRIARNVPALAKLLEAREQLNDLMLYMDGKAGAQALLDKVLRDPALMATIATEQAASQPSADRADDETPTDENREG</sequence>
<feature type="region of interest" description="Disordered" evidence="1">
    <location>
        <begin position="160"/>
        <end position="185"/>
    </location>
</feature>
<accession>A0ABW4U0D4</accession>